<evidence type="ECO:0000256" key="13">
    <source>
        <dbReference type="RuleBase" id="RU000590"/>
    </source>
</evidence>
<evidence type="ECO:0000256" key="10">
    <source>
        <dbReference type="ARBA" id="ARBA00069363"/>
    </source>
</evidence>
<dbReference type="InterPro" id="IPR036005">
    <property type="entry name" value="Creatinase/aminopeptidase-like"/>
</dbReference>
<evidence type="ECO:0000256" key="11">
    <source>
        <dbReference type="ARBA" id="ARBA00075356"/>
    </source>
</evidence>
<evidence type="ECO:0000259" key="14">
    <source>
        <dbReference type="SMART" id="SM01011"/>
    </source>
</evidence>
<evidence type="ECO:0000256" key="4">
    <source>
        <dbReference type="ARBA" id="ARBA00012574"/>
    </source>
</evidence>
<dbReference type="RefSeq" id="WP_113954929.1">
    <property type="nucleotide sequence ID" value="NZ_QNRT01000003.1"/>
</dbReference>
<dbReference type="InterPro" id="IPR001131">
    <property type="entry name" value="Peptidase_M24B_aminopep-P_CS"/>
</dbReference>
<dbReference type="CDD" id="cd01087">
    <property type="entry name" value="Prolidase"/>
    <property type="match status" value="1"/>
</dbReference>
<dbReference type="Gene3D" id="3.40.350.10">
    <property type="entry name" value="Creatinase/prolidase N-terminal domain"/>
    <property type="match status" value="1"/>
</dbReference>
<dbReference type="GO" id="GO:0030145">
    <property type="term" value="F:manganese ion binding"/>
    <property type="evidence" value="ECO:0007669"/>
    <property type="project" value="InterPro"/>
</dbReference>
<dbReference type="InterPro" id="IPR000994">
    <property type="entry name" value="Pept_M24"/>
</dbReference>
<dbReference type="Proteomes" id="UP000253083">
    <property type="component" value="Unassembled WGS sequence"/>
</dbReference>
<dbReference type="InterPro" id="IPR007865">
    <property type="entry name" value="Aminopep_P_N"/>
</dbReference>
<dbReference type="PANTHER" id="PTHR43226">
    <property type="entry name" value="XAA-PRO AMINOPEPTIDASE 3"/>
    <property type="match status" value="1"/>
</dbReference>
<sequence length="445" mass="50121">MGHLQTQRAATTSIDVYARRRAELINQIGEDDIVIVATSPEKSRNGDVVYQFRADSDFYYLTGFAEPDAVLVISPGRSQGQFVLFCREKDVTREMWDGRRAGLEGAMELFGADDAFPIDDINDILPGMMEEKEKVFTTVGRYPDFDAQLLGWMTKIKQDARRSKQAPYEFVDLNHILHEQRLIKRADEIFLMRKAGRISAAGHLRAMQACRPGMFEYQVQAEMECEFRKGGSHYNAYPSIVAGGANACILHYTENVDPLRDGDLLLIDAGAEFECYAADISRTFPVNGKFSPEQRALYEIVLASQYAAFEKCSAGHGWNEPHEAAVEVIAQGLIDEGLLKGSLAEVLERQTYTQFYMHRTGHWLGMDVHDVGDYQVEDNWRELEPGMVFTVEPGIYVNPADEIDPRWHNIGIRIEDNVLVRRDGYDNLTASAPKTVAEIEAIMAG</sequence>
<dbReference type="AlphaFoldDB" id="A0A395JKQ5"/>
<comment type="caution">
    <text evidence="15">The sequence shown here is derived from an EMBL/GenBank/DDBJ whole genome shotgun (WGS) entry which is preliminary data.</text>
</comment>
<protein>
    <recommendedName>
        <fullName evidence="10">Xaa-Pro aminopeptidase</fullName>
        <ecNumber evidence="4">3.4.11.9</ecNumber>
    </recommendedName>
    <alternativeName>
        <fullName evidence="11">Aminopeptidase P II</fullName>
    </alternativeName>
    <alternativeName>
        <fullName evidence="12">X-Pro aminopeptidase</fullName>
    </alternativeName>
</protein>
<dbReference type="InterPro" id="IPR052433">
    <property type="entry name" value="X-Pro_dipept-like"/>
</dbReference>
<dbReference type="Pfam" id="PF00557">
    <property type="entry name" value="Peptidase_M24"/>
    <property type="match status" value="1"/>
</dbReference>
<dbReference type="EMBL" id="QNRT01000003">
    <property type="protein sequence ID" value="RBP49632.1"/>
    <property type="molecule type" value="Genomic_DNA"/>
</dbReference>
<comment type="catalytic activity">
    <reaction evidence="1">
        <text>Release of any N-terminal amino acid, including proline, that is linked to proline, even from a dipeptide or tripeptide.</text>
        <dbReference type="EC" id="3.4.11.9"/>
    </reaction>
</comment>
<reference evidence="15 16" key="1">
    <citation type="submission" date="2018-06" db="EMBL/GenBank/DDBJ databases">
        <title>Genomic Encyclopedia of Type Strains, Phase IV (KMG-IV): sequencing the most valuable type-strain genomes for metagenomic binning, comparative biology and taxonomic classification.</title>
        <authorList>
            <person name="Goeker M."/>
        </authorList>
    </citation>
    <scope>NUCLEOTIDE SEQUENCE [LARGE SCALE GENOMIC DNA]</scope>
    <source>
        <strain evidence="15 16">DSM 24032</strain>
    </source>
</reference>
<dbReference type="PANTHER" id="PTHR43226:SF4">
    <property type="entry name" value="XAA-PRO AMINOPEPTIDASE 3"/>
    <property type="match status" value="1"/>
</dbReference>
<dbReference type="InParanoid" id="A0A395JKQ5"/>
<evidence type="ECO:0000256" key="12">
    <source>
        <dbReference type="ARBA" id="ARBA00081411"/>
    </source>
</evidence>
<dbReference type="GO" id="GO:0070006">
    <property type="term" value="F:metalloaminopeptidase activity"/>
    <property type="evidence" value="ECO:0007669"/>
    <property type="project" value="InterPro"/>
</dbReference>
<evidence type="ECO:0000256" key="8">
    <source>
        <dbReference type="ARBA" id="ARBA00023049"/>
    </source>
</evidence>
<dbReference type="EC" id="3.4.11.9" evidence="4"/>
<dbReference type="OrthoDB" id="9806388at2"/>
<dbReference type="GO" id="GO:0005829">
    <property type="term" value="C:cytosol"/>
    <property type="evidence" value="ECO:0007669"/>
    <property type="project" value="TreeGrafter"/>
</dbReference>
<keyword evidence="15" id="KW-0031">Aminopeptidase</keyword>
<name>A0A395JKQ5_9GAMM</name>
<dbReference type="SUPFAM" id="SSF53092">
    <property type="entry name" value="Creatinase/prolidase N-terminal domain"/>
    <property type="match status" value="1"/>
</dbReference>
<dbReference type="GO" id="GO:0006508">
    <property type="term" value="P:proteolysis"/>
    <property type="evidence" value="ECO:0007669"/>
    <property type="project" value="UniProtKB-KW"/>
</dbReference>
<evidence type="ECO:0000256" key="3">
    <source>
        <dbReference type="ARBA" id="ARBA00008766"/>
    </source>
</evidence>
<evidence type="ECO:0000256" key="7">
    <source>
        <dbReference type="ARBA" id="ARBA00022801"/>
    </source>
</evidence>
<evidence type="ECO:0000313" key="16">
    <source>
        <dbReference type="Proteomes" id="UP000253083"/>
    </source>
</evidence>
<evidence type="ECO:0000256" key="6">
    <source>
        <dbReference type="ARBA" id="ARBA00022723"/>
    </source>
</evidence>
<keyword evidence="9" id="KW-0464">Manganese</keyword>
<gene>
    <name evidence="15" type="ORF">DFR28_10357</name>
</gene>
<dbReference type="InterPro" id="IPR029149">
    <property type="entry name" value="Creatin/AminoP/Spt16_N"/>
</dbReference>
<evidence type="ECO:0000256" key="9">
    <source>
        <dbReference type="ARBA" id="ARBA00023211"/>
    </source>
</evidence>
<evidence type="ECO:0000256" key="5">
    <source>
        <dbReference type="ARBA" id="ARBA00022670"/>
    </source>
</evidence>
<evidence type="ECO:0000256" key="2">
    <source>
        <dbReference type="ARBA" id="ARBA00001936"/>
    </source>
</evidence>
<feature type="domain" description="Aminopeptidase P N-terminal" evidence="14">
    <location>
        <begin position="12"/>
        <end position="146"/>
    </location>
</feature>
<dbReference type="SUPFAM" id="SSF55920">
    <property type="entry name" value="Creatinase/aminopeptidase"/>
    <property type="match status" value="1"/>
</dbReference>
<comment type="cofactor">
    <cofactor evidence="2">
        <name>Mn(2+)</name>
        <dbReference type="ChEBI" id="CHEBI:29035"/>
    </cofactor>
</comment>
<proteinExistence type="inferred from homology"/>
<keyword evidence="8" id="KW-0482">Metalloprotease</keyword>
<dbReference type="Gene3D" id="3.90.230.10">
    <property type="entry name" value="Creatinase/methionine aminopeptidase superfamily"/>
    <property type="match status" value="1"/>
</dbReference>
<keyword evidence="6 13" id="KW-0479">Metal-binding</keyword>
<dbReference type="FunFam" id="3.90.230.10:FF:000002">
    <property type="entry name" value="Xaa-Pro aminopeptidase 3"/>
    <property type="match status" value="1"/>
</dbReference>
<keyword evidence="7" id="KW-0378">Hydrolase</keyword>
<evidence type="ECO:0000256" key="1">
    <source>
        <dbReference type="ARBA" id="ARBA00001424"/>
    </source>
</evidence>
<keyword evidence="5" id="KW-0645">Protease</keyword>
<dbReference type="SMART" id="SM01011">
    <property type="entry name" value="AMP_N"/>
    <property type="match status" value="1"/>
</dbReference>
<organism evidence="15 16">
    <name type="scientific">Arenicella xantha</name>
    <dbReference type="NCBI Taxonomy" id="644221"/>
    <lineage>
        <taxon>Bacteria</taxon>
        <taxon>Pseudomonadati</taxon>
        <taxon>Pseudomonadota</taxon>
        <taxon>Gammaproteobacteria</taxon>
        <taxon>Arenicellales</taxon>
        <taxon>Arenicellaceae</taxon>
        <taxon>Arenicella</taxon>
    </lineage>
</organism>
<comment type="similarity">
    <text evidence="3 13">Belongs to the peptidase M24B family.</text>
</comment>
<evidence type="ECO:0000313" key="15">
    <source>
        <dbReference type="EMBL" id="RBP49632.1"/>
    </source>
</evidence>
<keyword evidence="16" id="KW-1185">Reference proteome</keyword>
<accession>A0A395JKQ5</accession>
<dbReference type="Pfam" id="PF05195">
    <property type="entry name" value="AMP_N"/>
    <property type="match status" value="1"/>
</dbReference>
<dbReference type="FunCoup" id="A0A395JKQ5">
    <property type="interactions" value="419"/>
</dbReference>
<dbReference type="PROSITE" id="PS00491">
    <property type="entry name" value="PROLINE_PEPTIDASE"/>
    <property type="match status" value="1"/>
</dbReference>